<keyword evidence="4" id="KW-1185">Reference proteome</keyword>
<dbReference type="Pfam" id="PF24928">
    <property type="entry name" value="DUF7748"/>
    <property type="match status" value="1"/>
</dbReference>
<evidence type="ECO:0000259" key="2">
    <source>
        <dbReference type="Pfam" id="PF24928"/>
    </source>
</evidence>
<evidence type="ECO:0000313" key="3">
    <source>
        <dbReference type="EMBL" id="KAG0583505.1"/>
    </source>
</evidence>
<feature type="region of interest" description="Disordered" evidence="1">
    <location>
        <begin position="138"/>
        <end position="171"/>
    </location>
</feature>
<gene>
    <name evidence="3" type="ORF">KC19_3G142000</name>
</gene>
<accession>A0A8T0IKF6</accession>
<feature type="domain" description="DUF7748" evidence="2">
    <location>
        <begin position="4"/>
        <end position="83"/>
    </location>
</feature>
<evidence type="ECO:0000313" key="4">
    <source>
        <dbReference type="Proteomes" id="UP000822688"/>
    </source>
</evidence>
<feature type="compositionally biased region" description="Acidic residues" evidence="1">
    <location>
        <begin position="143"/>
        <end position="158"/>
    </location>
</feature>
<proteinExistence type="predicted"/>
<dbReference type="Proteomes" id="UP000822688">
    <property type="component" value="Chromosome 3"/>
</dbReference>
<dbReference type="AlphaFoldDB" id="A0A8T0IKF6"/>
<dbReference type="EMBL" id="CM026423">
    <property type="protein sequence ID" value="KAG0583505.1"/>
    <property type="molecule type" value="Genomic_DNA"/>
</dbReference>
<evidence type="ECO:0000256" key="1">
    <source>
        <dbReference type="SAM" id="MobiDB-lite"/>
    </source>
</evidence>
<organism evidence="3 4">
    <name type="scientific">Ceratodon purpureus</name>
    <name type="common">Fire moss</name>
    <name type="synonym">Dicranum purpureum</name>
    <dbReference type="NCBI Taxonomy" id="3225"/>
    <lineage>
        <taxon>Eukaryota</taxon>
        <taxon>Viridiplantae</taxon>
        <taxon>Streptophyta</taxon>
        <taxon>Embryophyta</taxon>
        <taxon>Bryophyta</taxon>
        <taxon>Bryophytina</taxon>
        <taxon>Bryopsida</taxon>
        <taxon>Dicranidae</taxon>
        <taxon>Pseudoditrichales</taxon>
        <taxon>Ditrichaceae</taxon>
        <taxon>Ceratodon</taxon>
    </lineage>
</organism>
<name>A0A8T0IKF6_CERPU</name>
<protein>
    <recommendedName>
        <fullName evidence="2">DUF7748 domain-containing protein</fullName>
    </recommendedName>
</protein>
<sequence length="171" mass="18616">MVRVSTILENGTSSPFEVRSESSCGVHTVLKTLGPQETFRLERSTSDTYLQHWVVMGSAVVLSFSSDELVDNDKITIVSDGSIYKKVVNARPLRSASLPSRRSSYVQPEGAVGSSHRSSASKPPARGFRKFLSSLIGRGSDAPAEESDAQPDLEPDDPSDVHRPHRLHSLP</sequence>
<dbReference type="InterPro" id="IPR056650">
    <property type="entry name" value="DUF7748"/>
</dbReference>
<comment type="caution">
    <text evidence="3">The sequence shown here is derived from an EMBL/GenBank/DDBJ whole genome shotgun (WGS) entry which is preliminary data.</text>
</comment>
<reference evidence="3" key="1">
    <citation type="submission" date="2020-06" db="EMBL/GenBank/DDBJ databases">
        <title>WGS assembly of Ceratodon purpureus strain R40.</title>
        <authorList>
            <person name="Carey S.B."/>
            <person name="Jenkins J."/>
            <person name="Shu S."/>
            <person name="Lovell J.T."/>
            <person name="Sreedasyam A."/>
            <person name="Maumus F."/>
            <person name="Tiley G.P."/>
            <person name="Fernandez-Pozo N."/>
            <person name="Barry K."/>
            <person name="Chen C."/>
            <person name="Wang M."/>
            <person name="Lipzen A."/>
            <person name="Daum C."/>
            <person name="Saski C.A."/>
            <person name="Payton A.C."/>
            <person name="Mcbreen J.C."/>
            <person name="Conrad R.E."/>
            <person name="Kollar L.M."/>
            <person name="Olsson S."/>
            <person name="Huttunen S."/>
            <person name="Landis J.B."/>
            <person name="Wickett N.J."/>
            <person name="Johnson M.G."/>
            <person name="Rensing S.A."/>
            <person name="Grimwood J."/>
            <person name="Schmutz J."/>
            <person name="Mcdaniel S.F."/>
        </authorList>
    </citation>
    <scope>NUCLEOTIDE SEQUENCE</scope>
    <source>
        <strain evidence="3">R40</strain>
    </source>
</reference>
<feature type="region of interest" description="Disordered" evidence="1">
    <location>
        <begin position="97"/>
        <end position="126"/>
    </location>
</feature>